<evidence type="ECO:0000256" key="2">
    <source>
        <dbReference type="ARBA" id="ARBA00009085"/>
    </source>
</evidence>
<dbReference type="InterPro" id="IPR001394">
    <property type="entry name" value="Peptidase_C19_UCH"/>
</dbReference>
<feature type="region of interest" description="Disordered" evidence="8">
    <location>
        <begin position="672"/>
        <end position="711"/>
    </location>
</feature>
<feature type="compositionally biased region" description="Polar residues" evidence="8">
    <location>
        <begin position="616"/>
        <end position="637"/>
    </location>
</feature>
<dbReference type="PROSITE" id="PS50235">
    <property type="entry name" value="USP_3"/>
    <property type="match status" value="1"/>
</dbReference>
<name>A0A8S0WA72_CYCAE</name>
<feature type="region of interest" description="Disordered" evidence="8">
    <location>
        <begin position="167"/>
        <end position="217"/>
    </location>
</feature>
<feature type="compositionally biased region" description="Basic residues" evidence="8">
    <location>
        <begin position="171"/>
        <end position="183"/>
    </location>
</feature>
<dbReference type="InterPro" id="IPR028889">
    <property type="entry name" value="USP"/>
</dbReference>
<keyword evidence="6" id="KW-0378">Hydrolase</keyword>
<feature type="compositionally biased region" description="Basic residues" evidence="8">
    <location>
        <begin position="681"/>
        <end position="691"/>
    </location>
</feature>
<keyword evidence="7" id="KW-0788">Thiol protease</keyword>
<feature type="region of interest" description="Disordered" evidence="8">
    <location>
        <begin position="364"/>
        <end position="510"/>
    </location>
</feature>
<comment type="catalytic activity">
    <reaction evidence="1">
        <text>Thiol-dependent hydrolysis of ester, thioester, amide, peptide and isopeptide bonds formed by the C-terminal Gly of ubiquitin (a 76-residue protein attached to proteins as an intracellular targeting signal).</text>
        <dbReference type="EC" id="3.4.19.12"/>
    </reaction>
</comment>
<feature type="region of interest" description="Disordered" evidence="8">
    <location>
        <begin position="757"/>
        <end position="1098"/>
    </location>
</feature>
<keyword evidence="11" id="KW-1185">Reference proteome</keyword>
<gene>
    <name evidence="10" type="ORF">AAE3_LOCUS10689</name>
</gene>
<dbReference type="GO" id="GO:0004843">
    <property type="term" value="F:cysteine-type deubiquitinase activity"/>
    <property type="evidence" value="ECO:0007669"/>
    <property type="project" value="UniProtKB-EC"/>
</dbReference>
<evidence type="ECO:0000256" key="4">
    <source>
        <dbReference type="ARBA" id="ARBA00022670"/>
    </source>
</evidence>
<feature type="domain" description="USP" evidence="9">
    <location>
        <begin position="30"/>
        <end position="1311"/>
    </location>
</feature>
<feature type="region of interest" description="Disordered" evidence="8">
    <location>
        <begin position="1218"/>
        <end position="1278"/>
    </location>
</feature>
<evidence type="ECO:0000256" key="1">
    <source>
        <dbReference type="ARBA" id="ARBA00000707"/>
    </source>
</evidence>
<feature type="compositionally biased region" description="Basic and acidic residues" evidence="8">
    <location>
        <begin position="536"/>
        <end position="548"/>
    </location>
</feature>
<feature type="compositionally biased region" description="Basic and acidic residues" evidence="8">
    <location>
        <begin position="288"/>
        <end position="319"/>
    </location>
</feature>
<feature type="compositionally biased region" description="Polar residues" evidence="8">
    <location>
        <begin position="186"/>
        <end position="205"/>
    </location>
</feature>
<dbReference type="Pfam" id="PF00443">
    <property type="entry name" value="UCH"/>
    <property type="match status" value="1"/>
</dbReference>
<feature type="compositionally biased region" description="Basic and acidic residues" evidence="8">
    <location>
        <begin position="427"/>
        <end position="445"/>
    </location>
</feature>
<dbReference type="SUPFAM" id="SSF54001">
    <property type="entry name" value="Cysteine proteinases"/>
    <property type="match status" value="1"/>
</dbReference>
<protein>
    <recommendedName>
        <fullName evidence="3">ubiquitinyl hydrolase 1</fullName>
        <ecNumber evidence="3">3.4.19.12</ecNumber>
    </recommendedName>
</protein>
<dbReference type="GO" id="GO:0006508">
    <property type="term" value="P:proteolysis"/>
    <property type="evidence" value="ECO:0007669"/>
    <property type="project" value="UniProtKB-KW"/>
</dbReference>
<feature type="compositionally biased region" description="Basic and acidic residues" evidence="8">
    <location>
        <begin position="1174"/>
        <end position="1185"/>
    </location>
</feature>
<dbReference type="Proteomes" id="UP000467700">
    <property type="component" value="Unassembled WGS sequence"/>
</dbReference>
<dbReference type="PANTHER" id="PTHR24006:SF888">
    <property type="entry name" value="UBIQUITIN CARBOXYL-TERMINAL HYDROLASE 30"/>
    <property type="match status" value="1"/>
</dbReference>
<dbReference type="GO" id="GO:0005634">
    <property type="term" value="C:nucleus"/>
    <property type="evidence" value="ECO:0007669"/>
    <property type="project" value="TreeGrafter"/>
</dbReference>
<feature type="compositionally biased region" description="Polar residues" evidence="8">
    <location>
        <begin position="567"/>
        <end position="582"/>
    </location>
</feature>
<feature type="compositionally biased region" description="Polar residues" evidence="8">
    <location>
        <begin position="696"/>
        <end position="710"/>
    </location>
</feature>
<dbReference type="PROSITE" id="PS00973">
    <property type="entry name" value="USP_2"/>
    <property type="match status" value="1"/>
</dbReference>
<feature type="compositionally biased region" description="Basic and acidic residues" evidence="8">
    <location>
        <begin position="452"/>
        <end position="465"/>
    </location>
</feature>
<accession>A0A8S0WA72</accession>
<evidence type="ECO:0000256" key="7">
    <source>
        <dbReference type="ARBA" id="ARBA00022807"/>
    </source>
</evidence>
<feature type="region of interest" description="Disordered" evidence="8">
    <location>
        <begin position="1163"/>
        <end position="1185"/>
    </location>
</feature>
<feature type="compositionally biased region" description="Polar residues" evidence="8">
    <location>
        <begin position="1062"/>
        <end position="1080"/>
    </location>
</feature>
<keyword evidence="5" id="KW-0833">Ubl conjugation pathway</keyword>
<comment type="caution">
    <text evidence="10">The sequence shown here is derived from an EMBL/GenBank/DDBJ whole genome shotgun (WGS) entry which is preliminary data.</text>
</comment>
<dbReference type="InterPro" id="IPR038765">
    <property type="entry name" value="Papain-like_cys_pep_sf"/>
</dbReference>
<evidence type="ECO:0000313" key="11">
    <source>
        <dbReference type="Proteomes" id="UP000467700"/>
    </source>
</evidence>
<feature type="compositionally biased region" description="Low complexity" evidence="8">
    <location>
        <begin position="1221"/>
        <end position="1248"/>
    </location>
</feature>
<feature type="compositionally biased region" description="Acidic residues" evidence="8">
    <location>
        <begin position="766"/>
        <end position="781"/>
    </location>
</feature>
<evidence type="ECO:0000256" key="8">
    <source>
        <dbReference type="SAM" id="MobiDB-lite"/>
    </source>
</evidence>
<dbReference type="Gene3D" id="3.90.70.10">
    <property type="entry name" value="Cysteine proteinases"/>
    <property type="match status" value="2"/>
</dbReference>
<feature type="region of interest" description="Disordered" evidence="8">
    <location>
        <begin position="522"/>
        <end position="649"/>
    </location>
</feature>
<feature type="compositionally biased region" description="Basic residues" evidence="8">
    <location>
        <begin position="999"/>
        <end position="1009"/>
    </location>
</feature>
<feature type="compositionally biased region" description="Low complexity" evidence="8">
    <location>
        <begin position="1032"/>
        <end position="1043"/>
    </location>
</feature>
<dbReference type="InterPro" id="IPR018200">
    <property type="entry name" value="USP_CS"/>
</dbReference>
<dbReference type="EMBL" id="CACVBS010000068">
    <property type="protein sequence ID" value="CAA7268388.1"/>
    <property type="molecule type" value="Genomic_DNA"/>
</dbReference>
<dbReference type="GO" id="GO:0005829">
    <property type="term" value="C:cytosol"/>
    <property type="evidence" value="ECO:0007669"/>
    <property type="project" value="TreeGrafter"/>
</dbReference>
<keyword evidence="4" id="KW-0645">Protease</keyword>
<evidence type="ECO:0000256" key="6">
    <source>
        <dbReference type="ARBA" id="ARBA00022801"/>
    </source>
</evidence>
<proteinExistence type="inferred from homology"/>
<evidence type="ECO:0000259" key="9">
    <source>
        <dbReference type="PROSITE" id="PS50235"/>
    </source>
</evidence>
<feature type="compositionally biased region" description="Low complexity" evidence="8">
    <location>
        <begin position="1081"/>
        <end position="1090"/>
    </location>
</feature>
<evidence type="ECO:0000256" key="5">
    <source>
        <dbReference type="ARBA" id="ARBA00022786"/>
    </source>
</evidence>
<evidence type="ECO:0000256" key="3">
    <source>
        <dbReference type="ARBA" id="ARBA00012759"/>
    </source>
</evidence>
<dbReference type="OrthoDB" id="420187at2759"/>
<dbReference type="PANTHER" id="PTHR24006">
    <property type="entry name" value="UBIQUITIN CARBOXYL-TERMINAL HYDROLASE"/>
    <property type="match status" value="1"/>
</dbReference>
<dbReference type="GO" id="GO:0016579">
    <property type="term" value="P:protein deubiquitination"/>
    <property type="evidence" value="ECO:0007669"/>
    <property type="project" value="InterPro"/>
</dbReference>
<organism evidence="10 11">
    <name type="scientific">Cyclocybe aegerita</name>
    <name type="common">Black poplar mushroom</name>
    <name type="synonym">Agrocybe aegerita</name>
    <dbReference type="NCBI Taxonomy" id="1973307"/>
    <lineage>
        <taxon>Eukaryota</taxon>
        <taxon>Fungi</taxon>
        <taxon>Dikarya</taxon>
        <taxon>Basidiomycota</taxon>
        <taxon>Agaricomycotina</taxon>
        <taxon>Agaricomycetes</taxon>
        <taxon>Agaricomycetidae</taxon>
        <taxon>Agaricales</taxon>
        <taxon>Agaricineae</taxon>
        <taxon>Bolbitiaceae</taxon>
        <taxon>Cyclocybe</taxon>
    </lineage>
</organism>
<dbReference type="EC" id="3.4.19.12" evidence="3"/>
<feature type="region of interest" description="Disordered" evidence="8">
    <location>
        <begin position="282"/>
        <end position="350"/>
    </location>
</feature>
<feature type="compositionally biased region" description="Polar residues" evidence="8">
    <location>
        <begin position="596"/>
        <end position="605"/>
    </location>
</feature>
<reference evidence="10 11" key="1">
    <citation type="submission" date="2020-01" db="EMBL/GenBank/DDBJ databases">
        <authorList>
            <person name="Gupta K D."/>
        </authorList>
    </citation>
    <scope>NUCLEOTIDE SEQUENCE [LARGE SCALE GENOMIC DNA]</scope>
</reference>
<sequence length="1311" mass="143155">MAKSKTPTPQELYRLRKQREERERTAYLPPGLINHGNTCFMNSVLQGLIATRLLSDLVHFNPIPAEIQQTAVTPILSRRSPQLTNGHNLAGKYEQLWVNTMPIGDMFLTVLYKSWEAQAARKRESISPKSILGALGQKYDQYLDFAQQDAHEFLRILLDAMRMEEQDVIKKRQPPPPKKRRRATLTPANVSRTEPVASSSSQPNDHSPDAAPSEDDIPLSSFADMLFGGQLTSILVCQKCKHVSQTYEEFNDISLSIKPEDYLHNRKRDRFKKIVGKLTAFPGASGSMKEKDKEKDKEKGKEKEKDKDKETLGEKERPRLPIAPAHAMEIQRSSSVPPSPKTELDPTQLEVLPLVDSTRRRSLDAVGSVTSLPVPAVELDDEALGQEKNSSDVAAAEEDPKEKEKEKEEEELVDSDSSHVIVNVTGPDDKHVEFLEPTIDRKEKDETPEDDTNVKEKEKKHEDGSWAKIGRRISLTVGLGRPRNPDKEKDKKDRERKSRSMDRSGLGAGIVEGVVASVSSMQKSISVGASSLAESSSRRASTELEMGAKGRVSSEGTLRPSAPQIATEPSTTSSASHSTNDATIRAKPLPPRPLVTESTPSSSSIALLRRSPSPQPATSTSVPQNPLAQSLIPNVQRSKSPKPPKPTAAETEYLRKILADVSPASSTPNPFAIFKPPLLHSHSHHHQHHTKPSLSTSSNTFTEPSTSDKSTMWLGMGRSFSGIEECLRMFTAVEILDGENMVGCRRCWKIQNGMYQPQKERRNGQDPEDSDQEDQEVDQEEFSSPGPSIEVQPATAHPTVNGFDVPPPVKPQRRPPLTVLAPSINTGGASVHLPTSISTPTVSFYSHTSSDTRSMSSLPTTPSDLSHGLSKSSSDTNSSEDNLSSINSERSTKASSDIITSSSHHHGIQIPIISTTAPDTPVESTSSLDSHYSTAESTSETNRQSAYAKLTENENSALSSSTSVPASSGPSPHPRLTQALYGYNSSSGSKDSLVIPHIGKSRPRYQRRKTYSETTTDNDSSGDETDTSIGTSVSADSLVSADSRGSNDDPQAPPAVPAAAEGTTSAPQVGASQSQQPTLGSSIAQPAPAKKPSKPKPVIMRPAYKRYLIATPPPVLVVHLKRFQQTSKTPLMMSFSHGFKKLDDYISFPEHLDLMPFLAPKKEDYGLGKKGKGKEKEKERKGKEKEERCMYRLYAVVVHIGNMLGGHYIAYTALPNEPPGRTTAARSSTSSSTANASSSRTSEPSAESEQAKPSSAPTVGESQEGTTTASSTRPSKTAERQWAYISDTVVRLTTLEEVLHAKAYICMYERC</sequence>
<feature type="compositionally biased region" description="Polar residues" evidence="8">
    <location>
        <begin position="1251"/>
        <end position="1275"/>
    </location>
</feature>
<evidence type="ECO:0000313" key="10">
    <source>
        <dbReference type="EMBL" id="CAA7268388.1"/>
    </source>
</evidence>
<dbReference type="InterPro" id="IPR050164">
    <property type="entry name" value="Peptidase_C19"/>
</dbReference>
<feature type="compositionally biased region" description="Polar residues" evidence="8">
    <location>
        <begin position="912"/>
        <end position="945"/>
    </location>
</feature>
<feature type="compositionally biased region" description="Low complexity" evidence="8">
    <location>
        <begin position="846"/>
        <end position="885"/>
    </location>
</feature>
<dbReference type="PROSITE" id="PS00972">
    <property type="entry name" value="USP_1"/>
    <property type="match status" value="1"/>
</dbReference>
<comment type="similarity">
    <text evidence="2">Belongs to the peptidase C19 family.</text>
</comment>
<feature type="compositionally biased region" description="Basic and acidic residues" evidence="8">
    <location>
        <begin position="483"/>
        <end position="502"/>
    </location>
</feature>
<feature type="compositionally biased region" description="Polar residues" evidence="8">
    <location>
        <begin position="823"/>
        <end position="845"/>
    </location>
</feature>
<feature type="compositionally biased region" description="Low complexity" evidence="8">
    <location>
        <begin position="956"/>
        <end position="970"/>
    </location>
</feature>